<feature type="domain" description="Peptidase S1" evidence="2">
    <location>
        <begin position="16"/>
        <end position="249"/>
    </location>
</feature>
<keyword evidence="1" id="KW-0732">Signal</keyword>
<sequence length="297" mass="30808">MKRRFFPALAAATVTVFAASMVAAPVAKAEYNWQDVIEQQVTEQVSAAHVRVMADGNDSCSATVVADQWVLTAAVCVEGAQSGTVVTGEGAEMKRIGIRSVAVAPASAGGKVALVELDEPSGVAPLPVDPSEPTTSDMYALDPDADVSEIYNRVSAGWTLSETEEGKQRAWGAGFLMTPNSGPTYHPEISVYSINRAIMPADIGGLVASEGKLIGVMVKRLTRPGYDITPVAEVSTPNKFHAWMQSTLNPGAPIGPGKPGSLDIFGSLGDIELPSGSADIALPGMPKLPGAEAASTD</sequence>
<organism evidence="3 4">
    <name type="scientific">Corynebacterium hansenii</name>
    <dbReference type="NCBI Taxonomy" id="394964"/>
    <lineage>
        <taxon>Bacteria</taxon>
        <taxon>Bacillati</taxon>
        <taxon>Actinomycetota</taxon>
        <taxon>Actinomycetes</taxon>
        <taxon>Mycobacteriales</taxon>
        <taxon>Corynebacteriaceae</taxon>
        <taxon>Corynebacterium</taxon>
    </lineage>
</organism>
<evidence type="ECO:0000313" key="4">
    <source>
        <dbReference type="Proteomes" id="UP001595751"/>
    </source>
</evidence>
<accession>A0ABV7ZL33</accession>
<dbReference type="EMBL" id="JBHRZN010000001">
    <property type="protein sequence ID" value="MFC3849218.1"/>
    <property type="molecule type" value="Genomic_DNA"/>
</dbReference>
<reference evidence="4" key="1">
    <citation type="journal article" date="2019" name="Int. J. Syst. Evol. Microbiol.">
        <title>The Global Catalogue of Microorganisms (GCM) 10K type strain sequencing project: providing services to taxonomists for standard genome sequencing and annotation.</title>
        <authorList>
            <consortium name="The Broad Institute Genomics Platform"/>
            <consortium name="The Broad Institute Genome Sequencing Center for Infectious Disease"/>
            <person name="Wu L."/>
            <person name="Ma J."/>
        </authorList>
    </citation>
    <scope>NUCLEOTIDE SEQUENCE [LARGE SCALE GENOMIC DNA]</scope>
    <source>
        <strain evidence="4">CCUG 53252</strain>
    </source>
</reference>
<dbReference type="Proteomes" id="UP001595751">
    <property type="component" value="Unassembled WGS sequence"/>
</dbReference>
<dbReference type="Gene3D" id="2.40.10.10">
    <property type="entry name" value="Trypsin-like serine proteases"/>
    <property type="match status" value="1"/>
</dbReference>
<evidence type="ECO:0000313" key="3">
    <source>
        <dbReference type="EMBL" id="MFC3849218.1"/>
    </source>
</evidence>
<feature type="signal peptide" evidence="1">
    <location>
        <begin position="1"/>
        <end position="29"/>
    </location>
</feature>
<dbReference type="InterPro" id="IPR009003">
    <property type="entry name" value="Peptidase_S1_PA"/>
</dbReference>
<dbReference type="InterPro" id="IPR001254">
    <property type="entry name" value="Trypsin_dom"/>
</dbReference>
<dbReference type="RefSeq" id="WP_290291092.1">
    <property type="nucleotide sequence ID" value="NZ_CP047211.1"/>
</dbReference>
<protein>
    <submittedName>
        <fullName evidence="3">Trypsin-like serine protease</fullName>
        <ecNumber evidence="3">3.4.21.-</ecNumber>
    </submittedName>
</protein>
<dbReference type="GO" id="GO:0016787">
    <property type="term" value="F:hydrolase activity"/>
    <property type="evidence" value="ECO:0007669"/>
    <property type="project" value="UniProtKB-KW"/>
</dbReference>
<name>A0ABV7ZL33_9CORY</name>
<keyword evidence="4" id="KW-1185">Reference proteome</keyword>
<proteinExistence type="predicted"/>
<dbReference type="SUPFAM" id="SSF50494">
    <property type="entry name" value="Trypsin-like serine proteases"/>
    <property type="match status" value="1"/>
</dbReference>
<dbReference type="PROSITE" id="PS50240">
    <property type="entry name" value="TRYPSIN_DOM"/>
    <property type="match status" value="1"/>
</dbReference>
<keyword evidence="3" id="KW-0378">Hydrolase</keyword>
<dbReference type="Pfam" id="PF00089">
    <property type="entry name" value="Trypsin"/>
    <property type="match status" value="1"/>
</dbReference>
<dbReference type="InterPro" id="IPR043504">
    <property type="entry name" value="Peptidase_S1_PA_chymotrypsin"/>
</dbReference>
<evidence type="ECO:0000256" key="1">
    <source>
        <dbReference type="SAM" id="SignalP"/>
    </source>
</evidence>
<comment type="caution">
    <text evidence="3">The sequence shown here is derived from an EMBL/GenBank/DDBJ whole genome shotgun (WGS) entry which is preliminary data.</text>
</comment>
<evidence type="ECO:0000259" key="2">
    <source>
        <dbReference type="PROSITE" id="PS50240"/>
    </source>
</evidence>
<gene>
    <name evidence="3" type="ORF">ACFORJ_03425</name>
</gene>
<dbReference type="EC" id="3.4.21.-" evidence="3"/>
<feature type="chain" id="PRO_5045888118" evidence="1">
    <location>
        <begin position="30"/>
        <end position="297"/>
    </location>
</feature>